<comment type="caution">
    <text evidence="1">The sequence shown here is derived from an EMBL/GenBank/DDBJ whole genome shotgun (WGS) entry which is preliminary data.</text>
</comment>
<name>A0ABY2JJ97_9MICO</name>
<dbReference type="Proteomes" id="UP000297851">
    <property type="component" value="Unassembled WGS sequence"/>
</dbReference>
<sequence>MSSRTGSDLVTFGRFRKVWRAISTARGGRSRPHVAASSAEQVVTSDPIATAWEEALRLSQTQVIAALQAASYADRIILLADGRVVDDRGRSTAEQISTMLPSMEARSAR</sequence>
<organism evidence="1 2">
    <name type="scientific">Cryobacterium sandaracinum</name>
    <dbReference type="NCBI Taxonomy" id="1259247"/>
    <lineage>
        <taxon>Bacteria</taxon>
        <taxon>Bacillati</taxon>
        <taxon>Actinomycetota</taxon>
        <taxon>Actinomycetes</taxon>
        <taxon>Micrococcales</taxon>
        <taxon>Microbacteriaceae</taxon>
        <taxon>Cryobacterium</taxon>
    </lineage>
</organism>
<reference evidence="1 2" key="1">
    <citation type="submission" date="2019-03" db="EMBL/GenBank/DDBJ databases">
        <title>Genomics of glacier-inhabiting Cryobacterium strains.</title>
        <authorList>
            <person name="Liu Q."/>
            <person name="Xin Y.-H."/>
        </authorList>
    </citation>
    <scope>NUCLEOTIDE SEQUENCE [LARGE SCALE GENOMIC DNA]</scope>
    <source>
        <strain evidence="1 2">TMT2-16</strain>
    </source>
</reference>
<proteinExistence type="predicted"/>
<keyword evidence="2" id="KW-1185">Reference proteome</keyword>
<evidence type="ECO:0000313" key="1">
    <source>
        <dbReference type="EMBL" id="TFD04865.1"/>
    </source>
</evidence>
<protein>
    <submittedName>
        <fullName evidence="1">Uncharacterized protein</fullName>
    </submittedName>
</protein>
<dbReference type="EMBL" id="SOGO01000016">
    <property type="protein sequence ID" value="TFD04865.1"/>
    <property type="molecule type" value="Genomic_DNA"/>
</dbReference>
<accession>A0ABY2JJ97</accession>
<dbReference type="RefSeq" id="WP_134372713.1">
    <property type="nucleotide sequence ID" value="NZ_SOGO01000016.1"/>
</dbReference>
<evidence type="ECO:0000313" key="2">
    <source>
        <dbReference type="Proteomes" id="UP000297851"/>
    </source>
</evidence>
<gene>
    <name evidence="1" type="ORF">E3T25_04970</name>
</gene>